<sequence length="120" mass="13504">MKIKRLILGFLLFMIIGVVPVYAKPPRSPVMIGEIIEVQKAEGENIIKILVDGYLKGGEILKEQVLVLINEETVVMDSSNDTKEKIEFEKGDKVYVRLNDAMTKSIPPQATAKRVYISKK</sequence>
<organism evidence="1 3">
    <name type="scientific">Clostridium septicum</name>
    <dbReference type="NCBI Taxonomy" id="1504"/>
    <lineage>
        <taxon>Bacteria</taxon>
        <taxon>Bacillati</taxon>
        <taxon>Bacillota</taxon>
        <taxon>Clostridia</taxon>
        <taxon>Eubacteriales</taxon>
        <taxon>Clostridiaceae</taxon>
        <taxon>Clostridium</taxon>
    </lineage>
</organism>
<dbReference type="Pfam" id="PF11518">
    <property type="entry name" value="DUF3221"/>
    <property type="match status" value="1"/>
</dbReference>
<gene>
    <name evidence="1" type="ORF">CP523_14115</name>
    <name evidence="2" type="ORF">NH397_06515</name>
</gene>
<evidence type="ECO:0000313" key="3">
    <source>
        <dbReference type="Proteomes" id="UP000280586"/>
    </source>
</evidence>
<dbReference type="OrthoDB" id="1934499at2"/>
<evidence type="ECO:0000313" key="2">
    <source>
        <dbReference type="EMBL" id="USS02068.1"/>
    </source>
</evidence>
<name>A0A9N7PLI6_CLOSE</name>
<dbReference type="InterPro" id="IPR021598">
    <property type="entry name" value="DUF3221"/>
</dbReference>
<reference evidence="1 3" key="1">
    <citation type="submission" date="2017-09" db="EMBL/GenBank/DDBJ databases">
        <authorList>
            <person name="Thomas P."/>
            <person name="Seyboldt C."/>
        </authorList>
    </citation>
    <scope>NUCLEOTIDE SEQUENCE [LARGE SCALE GENOMIC DNA]</scope>
    <source>
        <strain evidence="1 3">DSM 7534</strain>
    </source>
</reference>
<dbReference type="KEGG" id="csep:CP523_14115"/>
<keyword evidence="4" id="KW-1185">Reference proteome</keyword>
<reference evidence="2" key="2">
    <citation type="submission" date="2022-06" db="EMBL/GenBank/DDBJ databases">
        <authorList>
            <person name="Holder M.E."/>
            <person name="Ajami N.J."/>
            <person name="Petrosino J.F."/>
        </authorList>
    </citation>
    <scope>NUCLEOTIDE SEQUENCE</scope>
    <source>
        <strain evidence="2">RMA 8861</strain>
    </source>
</reference>
<protein>
    <submittedName>
        <fullName evidence="1">DUF3221 domain-containing protein</fullName>
    </submittedName>
</protein>
<dbReference type="Proteomes" id="UP000280586">
    <property type="component" value="Chromosome"/>
</dbReference>
<dbReference type="Proteomes" id="UP001055437">
    <property type="component" value="Chromosome"/>
</dbReference>
<evidence type="ECO:0000313" key="4">
    <source>
        <dbReference type="Proteomes" id="UP001055437"/>
    </source>
</evidence>
<dbReference type="RefSeq" id="WP_066678472.1">
    <property type="nucleotide sequence ID" value="NZ_CABMIZ010000044.1"/>
</dbReference>
<dbReference type="EMBL" id="CP099799">
    <property type="protein sequence ID" value="USS02068.1"/>
    <property type="molecule type" value="Genomic_DNA"/>
</dbReference>
<evidence type="ECO:0000313" key="1">
    <source>
        <dbReference type="EMBL" id="AYE35472.1"/>
    </source>
</evidence>
<proteinExistence type="predicted"/>
<dbReference type="GeneID" id="303561819"/>
<dbReference type="EMBL" id="CP023671">
    <property type="protein sequence ID" value="AYE35472.1"/>
    <property type="molecule type" value="Genomic_DNA"/>
</dbReference>
<dbReference type="AlphaFoldDB" id="A0A9N7PLI6"/>
<accession>A0A9N7PLI6</accession>